<evidence type="ECO:0000313" key="10">
    <source>
        <dbReference type="EMBL" id="ADK83667.1"/>
    </source>
</evidence>
<evidence type="ECO:0000259" key="9">
    <source>
        <dbReference type="Pfam" id="PF12804"/>
    </source>
</evidence>
<evidence type="ECO:0000256" key="3">
    <source>
        <dbReference type="ARBA" id="ARBA00022679"/>
    </source>
</evidence>
<dbReference type="EMBL" id="CP002085">
    <property type="protein sequence ID" value="ADK83667.1"/>
    <property type="molecule type" value="Genomic_DNA"/>
</dbReference>
<dbReference type="InterPro" id="IPR029044">
    <property type="entry name" value="Nucleotide-diphossugar_trans"/>
</dbReference>
<comment type="catalytic activity">
    <reaction evidence="7">
        <text>N-acetyl-alpha-D-glucosamine 1-phosphate + UTP + H(+) = UDP-N-acetyl-alpha-D-glucosamine + diphosphate</text>
        <dbReference type="Rhea" id="RHEA:13509"/>
        <dbReference type="ChEBI" id="CHEBI:15378"/>
        <dbReference type="ChEBI" id="CHEBI:33019"/>
        <dbReference type="ChEBI" id="CHEBI:46398"/>
        <dbReference type="ChEBI" id="CHEBI:57705"/>
        <dbReference type="ChEBI" id="CHEBI:57776"/>
        <dbReference type="EC" id="2.7.7.23"/>
    </reaction>
</comment>
<dbReference type="InterPro" id="IPR050065">
    <property type="entry name" value="GlmU-like"/>
</dbReference>
<comment type="similarity">
    <text evidence="2">In the N-terminal section; belongs to the N-acetylglucosamine-1-phosphate uridyltransferase family.</text>
</comment>
<evidence type="ECO:0000256" key="1">
    <source>
        <dbReference type="ARBA" id="ARBA00007707"/>
    </source>
</evidence>
<dbReference type="STRING" id="644282.Deba_0291"/>
<feature type="domain" description="MobA-like NTP transferase" evidence="9">
    <location>
        <begin position="13"/>
        <end position="144"/>
    </location>
</feature>
<evidence type="ECO:0000256" key="7">
    <source>
        <dbReference type="ARBA" id="ARBA00048493"/>
    </source>
</evidence>
<evidence type="ECO:0000256" key="4">
    <source>
        <dbReference type="ARBA" id="ARBA00022695"/>
    </source>
</evidence>
<reference evidence="10 11" key="1">
    <citation type="journal article" date="2010" name="Stand. Genomic Sci.">
        <title>Complete genome sequence of Desulfarculus baarsii type strain (2st14).</title>
        <authorList>
            <person name="Sun H."/>
            <person name="Spring S."/>
            <person name="Lapidus A."/>
            <person name="Davenport K."/>
            <person name="Del Rio T.G."/>
            <person name="Tice H."/>
            <person name="Nolan M."/>
            <person name="Copeland A."/>
            <person name="Cheng J.F."/>
            <person name="Lucas S."/>
            <person name="Tapia R."/>
            <person name="Goodwin L."/>
            <person name="Pitluck S."/>
            <person name="Ivanova N."/>
            <person name="Pagani I."/>
            <person name="Mavromatis K."/>
            <person name="Ovchinnikova G."/>
            <person name="Pati A."/>
            <person name="Chen A."/>
            <person name="Palaniappan K."/>
            <person name="Hauser L."/>
            <person name="Chang Y.J."/>
            <person name="Jeffries C.D."/>
            <person name="Detter J.C."/>
            <person name="Han C."/>
            <person name="Rohde M."/>
            <person name="Brambilla E."/>
            <person name="Goker M."/>
            <person name="Woyke T."/>
            <person name="Bristow J."/>
            <person name="Eisen J.A."/>
            <person name="Markowitz V."/>
            <person name="Hugenholtz P."/>
            <person name="Kyrpides N.C."/>
            <person name="Klenk H.P."/>
            <person name="Land M."/>
        </authorList>
    </citation>
    <scope>NUCLEOTIDE SEQUENCE [LARGE SCALE GENOMIC DNA]</scope>
    <source>
        <strain evidence="11">ATCC 33931 / DSM 2075 / LMG 7858 / VKM B-1802 / 2st14</strain>
    </source>
</reference>
<keyword evidence="11" id="KW-1185">Reference proteome</keyword>
<dbReference type="CDD" id="cd02540">
    <property type="entry name" value="GT2_GlmU_N_bac"/>
    <property type="match status" value="1"/>
</dbReference>
<evidence type="ECO:0000256" key="5">
    <source>
        <dbReference type="ARBA" id="ARBA00023315"/>
    </source>
</evidence>
<accession>E1QGF5</accession>
<dbReference type="KEGG" id="dbr:Deba_0291"/>
<evidence type="ECO:0000313" key="11">
    <source>
        <dbReference type="Proteomes" id="UP000009047"/>
    </source>
</evidence>
<keyword evidence="5" id="KW-0012">Acyltransferase</keyword>
<dbReference type="AlphaFoldDB" id="E1QGF5"/>
<dbReference type="PANTHER" id="PTHR43584">
    <property type="entry name" value="NUCLEOTIDYL TRANSFERASE"/>
    <property type="match status" value="1"/>
</dbReference>
<dbReference type="GO" id="GO:0019134">
    <property type="term" value="F:glucosamine-1-phosphate N-acetyltransferase activity"/>
    <property type="evidence" value="ECO:0007669"/>
    <property type="project" value="UniProtKB-EC"/>
</dbReference>
<dbReference type="PANTHER" id="PTHR43584:SF3">
    <property type="entry name" value="BIFUNCTIONAL PROTEIN GLMU"/>
    <property type="match status" value="1"/>
</dbReference>
<keyword evidence="3" id="KW-0808">Transferase</keyword>
<dbReference type="GO" id="GO:0003977">
    <property type="term" value="F:UDP-N-acetylglucosamine diphosphorylase activity"/>
    <property type="evidence" value="ECO:0007669"/>
    <property type="project" value="UniProtKB-EC"/>
</dbReference>
<name>E1QGF5_DESB2</name>
<dbReference type="HOGENOM" id="CLU_029499_15_0_7"/>
<evidence type="ECO:0000256" key="2">
    <source>
        <dbReference type="ARBA" id="ARBA00007947"/>
    </source>
</evidence>
<dbReference type="Pfam" id="PF12804">
    <property type="entry name" value="NTP_transf_3"/>
    <property type="match status" value="1"/>
</dbReference>
<comment type="function">
    <text evidence="8">Catalyzes the last two sequential reactions in the de novo biosynthetic pathway for UDP-N-acetylglucosamine (UDP-GlcNAc). The C-terminal domain catalyzes the transfer of acetyl group from acetyl coenzyme A to glucosamine-1-phosphate (GlcN-1-P) to produce N-acetylglucosamine-1-phosphate (GlcNAc-1-P), which is converted into UDP-GlcNAc by the transfer of uridine 5-monophosphate (from uridine 5-triphosphate), a reaction catalyzed by the N-terminal domain.</text>
</comment>
<dbReference type="SUPFAM" id="SSF53448">
    <property type="entry name" value="Nucleotide-diphospho-sugar transferases"/>
    <property type="match status" value="1"/>
</dbReference>
<dbReference type="Gene3D" id="3.90.550.10">
    <property type="entry name" value="Spore Coat Polysaccharide Biosynthesis Protein SpsA, Chain A"/>
    <property type="match status" value="1"/>
</dbReference>
<comment type="similarity">
    <text evidence="1">In the C-terminal section; belongs to the transferase hexapeptide repeat family.</text>
</comment>
<proteinExistence type="inferred from homology"/>
<gene>
    <name evidence="10" type="ordered locus">Deba_0291</name>
</gene>
<protein>
    <submittedName>
        <fullName evidence="10">4-diphosphocytidyl-2C-methyl-D-erythritolsynthas e</fullName>
    </submittedName>
</protein>
<sequence>MNAPGTNPSELAVVILAAGKGTRMKSDLPKVLHPLAGRPLLGHVLALADALGASRKVAVIGYQAQLVRQAFAARGDLLYAVQEPQLGTGHAMMAAAPALAGFAGRVLVLYGDVPCLRAETCRRLLAEHDRQGNAMTVLAMELERPGAYGRLIAGADGRLRAIVEARDASPAQLAVRLVNSGIYVFEAAALLGNLAAIRPDNDQQEYYLTDMAGILGGLGLAVGYVICPDPDEVAGVNSKDELAQLEARLAAGRGAVGA</sequence>
<dbReference type="RefSeq" id="WP_013257123.1">
    <property type="nucleotide sequence ID" value="NC_014365.1"/>
</dbReference>
<organism evidence="10 11">
    <name type="scientific">Desulfarculus baarsii (strain ATCC 33931 / DSM 2075 / LMG 7858 / VKM B-1802 / 2st14)</name>
    <dbReference type="NCBI Taxonomy" id="644282"/>
    <lineage>
        <taxon>Bacteria</taxon>
        <taxon>Pseudomonadati</taxon>
        <taxon>Thermodesulfobacteriota</taxon>
        <taxon>Desulfarculia</taxon>
        <taxon>Desulfarculales</taxon>
        <taxon>Desulfarculaceae</taxon>
        <taxon>Desulfarculus</taxon>
    </lineage>
</organism>
<evidence type="ECO:0000256" key="8">
    <source>
        <dbReference type="ARBA" id="ARBA00049628"/>
    </source>
</evidence>
<dbReference type="InterPro" id="IPR025877">
    <property type="entry name" value="MobA-like_NTP_Trfase"/>
</dbReference>
<evidence type="ECO:0000256" key="6">
    <source>
        <dbReference type="ARBA" id="ARBA00048247"/>
    </source>
</evidence>
<dbReference type="eggNOG" id="COG1207">
    <property type="taxonomic scope" value="Bacteria"/>
</dbReference>
<dbReference type="Proteomes" id="UP000009047">
    <property type="component" value="Chromosome"/>
</dbReference>
<comment type="catalytic activity">
    <reaction evidence="6">
        <text>alpha-D-glucosamine 1-phosphate + acetyl-CoA = N-acetyl-alpha-D-glucosamine 1-phosphate + CoA + H(+)</text>
        <dbReference type="Rhea" id="RHEA:13725"/>
        <dbReference type="ChEBI" id="CHEBI:15378"/>
        <dbReference type="ChEBI" id="CHEBI:57287"/>
        <dbReference type="ChEBI" id="CHEBI:57288"/>
        <dbReference type="ChEBI" id="CHEBI:57776"/>
        <dbReference type="ChEBI" id="CHEBI:58516"/>
        <dbReference type="EC" id="2.3.1.157"/>
    </reaction>
</comment>
<keyword evidence="4" id="KW-0548">Nucleotidyltransferase</keyword>